<evidence type="ECO:0000313" key="3">
    <source>
        <dbReference type="EMBL" id="CAB4176914.1"/>
    </source>
</evidence>
<gene>
    <name evidence="4" type="ORF">UFOVP1065_117</name>
    <name evidence="5" type="ORF">UFOVP1198_86</name>
    <name evidence="6" type="ORF">UFOVP1418_78</name>
    <name evidence="8" type="ORF">UFOVP1524_72</name>
    <name evidence="7" type="ORF">UFOVP1651_72</name>
    <name evidence="2" type="ORF">UFOVP908_50</name>
    <name evidence="3" type="ORF">UFOVP990_86</name>
</gene>
<dbReference type="EMBL" id="LR797157">
    <property type="protein sequence ID" value="CAB4190674.1"/>
    <property type="molecule type" value="Genomic_DNA"/>
</dbReference>
<evidence type="ECO:0000313" key="7">
    <source>
        <dbReference type="EMBL" id="CAB4222594.1"/>
    </source>
</evidence>
<organism evidence="2">
    <name type="scientific">uncultured Caudovirales phage</name>
    <dbReference type="NCBI Taxonomy" id="2100421"/>
    <lineage>
        <taxon>Viruses</taxon>
        <taxon>Duplodnaviria</taxon>
        <taxon>Heunggongvirae</taxon>
        <taxon>Uroviricota</taxon>
        <taxon>Caudoviricetes</taxon>
        <taxon>Peduoviridae</taxon>
        <taxon>Maltschvirus</taxon>
        <taxon>Maltschvirus maltsch</taxon>
    </lineage>
</organism>
<dbReference type="EMBL" id="LR796945">
    <property type="protein sequence ID" value="CAB4176914.1"/>
    <property type="molecule type" value="Genomic_DNA"/>
</dbReference>
<dbReference type="EMBL" id="LR798378">
    <property type="protein sequence ID" value="CAB5227693.1"/>
    <property type="molecule type" value="Genomic_DNA"/>
</dbReference>
<evidence type="ECO:0000313" key="8">
    <source>
        <dbReference type="EMBL" id="CAB5227693.1"/>
    </source>
</evidence>
<dbReference type="EMBL" id="LR796860">
    <property type="protein sequence ID" value="CAB4170412.1"/>
    <property type="molecule type" value="Genomic_DNA"/>
</dbReference>
<evidence type="ECO:0000256" key="1">
    <source>
        <dbReference type="SAM" id="MobiDB-lite"/>
    </source>
</evidence>
<dbReference type="EMBL" id="LR797369">
    <property type="protein sequence ID" value="CAB4211080.1"/>
    <property type="molecule type" value="Genomic_DNA"/>
</dbReference>
<proteinExistence type="predicted"/>
<evidence type="ECO:0000313" key="6">
    <source>
        <dbReference type="EMBL" id="CAB4211080.1"/>
    </source>
</evidence>
<evidence type="ECO:0000313" key="4">
    <source>
        <dbReference type="EMBL" id="CAB4182039.1"/>
    </source>
</evidence>
<dbReference type="EMBL" id="LR797518">
    <property type="protein sequence ID" value="CAB4222594.1"/>
    <property type="molecule type" value="Genomic_DNA"/>
</dbReference>
<protein>
    <submittedName>
        <fullName evidence="2">Uncharacterized protein</fullName>
    </submittedName>
</protein>
<sequence length="70" mass="8008">MGLRKPISTEFGKRMGDAGNSRISMNGNTSKGFSNWVNKDIREAEQSGDWTALLQKSEKQIRAFRRHFYA</sequence>
<feature type="region of interest" description="Disordered" evidence="1">
    <location>
        <begin position="1"/>
        <end position="29"/>
    </location>
</feature>
<evidence type="ECO:0000313" key="2">
    <source>
        <dbReference type="EMBL" id="CAB4170412.1"/>
    </source>
</evidence>
<name>A0A6J5PGY8_9CAUD</name>
<evidence type="ECO:0000313" key="5">
    <source>
        <dbReference type="EMBL" id="CAB4190674.1"/>
    </source>
</evidence>
<reference evidence="2" key="1">
    <citation type="submission" date="2020-05" db="EMBL/GenBank/DDBJ databases">
        <authorList>
            <person name="Chiriac C."/>
            <person name="Salcher M."/>
            <person name="Ghai R."/>
            <person name="Kavagutti S V."/>
        </authorList>
    </citation>
    <scope>NUCLEOTIDE SEQUENCE</scope>
</reference>
<dbReference type="EMBL" id="LR797021">
    <property type="protein sequence ID" value="CAB4182039.1"/>
    <property type="molecule type" value="Genomic_DNA"/>
</dbReference>
<accession>A0A6J5PGY8</accession>